<evidence type="ECO:0000313" key="3">
    <source>
        <dbReference type="Proteomes" id="UP000568022"/>
    </source>
</evidence>
<comment type="caution">
    <text evidence="2">The sequence shown here is derived from an EMBL/GenBank/DDBJ whole genome shotgun (WGS) entry which is preliminary data.</text>
</comment>
<evidence type="ECO:0000256" key="1">
    <source>
        <dbReference type="SAM" id="MobiDB-lite"/>
    </source>
</evidence>
<proteinExistence type="predicted"/>
<dbReference type="SUPFAM" id="SSF51261">
    <property type="entry name" value="Duplicated hybrid motif"/>
    <property type="match status" value="1"/>
</dbReference>
<dbReference type="GO" id="GO:0016787">
    <property type="term" value="F:hydrolase activity"/>
    <property type="evidence" value="ECO:0007669"/>
    <property type="project" value="UniProtKB-KW"/>
</dbReference>
<keyword evidence="2" id="KW-0378">Hydrolase</keyword>
<dbReference type="CDD" id="cd12797">
    <property type="entry name" value="M23_peptidase"/>
    <property type="match status" value="1"/>
</dbReference>
<gene>
    <name evidence="2" type="ORF">FHS32_004600</name>
</gene>
<accession>A0A7W8FA60</accession>
<dbReference type="InterPro" id="IPR011055">
    <property type="entry name" value="Dup_hybrid_motif"/>
</dbReference>
<dbReference type="Gene3D" id="2.70.70.10">
    <property type="entry name" value="Glucose Permease (Domain IIA)"/>
    <property type="match status" value="1"/>
</dbReference>
<keyword evidence="3" id="KW-1185">Reference proteome</keyword>
<name>A0A7W8FA60_9ACTN</name>
<evidence type="ECO:0000313" key="2">
    <source>
        <dbReference type="EMBL" id="MBB5127847.1"/>
    </source>
</evidence>
<sequence>MRAGQVLARVGNSGNSTEPHLHFQLMDGPDPDTAHGIPFTWRGMGVPRNRETFDVPEPAPAPQA</sequence>
<dbReference type="AlphaFoldDB" id="A0A7W8FA60"/>
<dbReference type="Proteomes" id="UP000568022">
    <property type="component" value="Unassembled WGS sequence"/>
</dbReference>
<protein>
    <submittedName>
        <fullName evidence="2">Murein DD-endopeptidase MepM/ murein hydrolase activator NlpD</fullName>
    </submittedName>
</protein>
<feature type="region of interest" description="Disordered" evidence="1">
    <location>
        <begin position="43"/>
        <end position="64"/>
    </location>
</feature>
<dbReference type="EMBL" id="JACHJE010000010">
    <property type="protein sequence ID" value="MBB5127847.1"/>
    <property type="molecule type" value="Genomic_DNA"/>
</dbReference>
<reference evidence="2 3" key="1">
    <citation type="submission" date="2020-08" db="EMBL/GenBank/DDBJ databases">
        <title>Genomic Encyclopedia of Type Strains, Phase III (KMG-III): the genomes of soil and plant-associated and newly described type strains.</title>
        <authorList>
            <person name="Whitman W."/>
        </authorList>
    </citation>
    <scope>NUCLEOTIDE SEQUENCE [LARGE SCALE GENOMIC DNA]</scope>
    <source>
        <strain evidence="2 3">CECT 3226</strain>
    </source>
</reference>
<organism evidence="2 3">
    <name type="scientific">Streptomyces griseoloalbus</name>
    <dbReference type="NCBI Taxonomy" id="67303"/>
    <lineage>
        <taxon>Bacteria</taxon>
        <taxon>Bacillati</taxon>
        <taxon>Actinomycetota</taxon>
        <taxon>Actinomycetes</taxon>
        <taxon>Kitasatosporales</taxon>
        <taxon>Streptomycetaceae</taxon>
        <taxon>Streptomyces</taxon>
    </lineage>
</organism>